<dbReference type="Proteomes" id="UP000594638">
    <property type="component" value="Unassembled WGS sequence"/>
</dbReference>
<sequence>TINDIRQLARTRQFKTTNGIRQLARTRQFKEWFLDIGVLRYCYGEEIVPDAIWALERLATSGAKIVIISDYPSTASAIMEDLCRKGFDTSLFVGAITTEDLRRDHFLRFDFCIFKVMMYKSATVMADVDAADRRIVVGGDFYCIKAANAARISSIFITGGLHTFANTTDVLNHAVIRDAHPTYVLPFFTW</sequence>
<evidence type="ECO:0000313" key="1">
    <source>
        <dbReference type="EMBL" id="CAA3020105.1"/>
    </source>
</evidence>
<keyword evidence="2" id="KW-1185">Reference proteome</keyword>
<dbReference type="AlphaFoldDB" id="A0A8S0UPC5"/>
<dbReference type="OrthoDB" id="926740at2759"/>
<gene>
    <name evidence="1" type="ORF">OLEA9_A098965</name>
</gene>
<dbReference type="SUPFAM" id="SSF56784">
    <property type="entry name" value="HAD-like"/>
    <property type="match status" value="1"/>
</dbReference>
<feature type="non-terminal residue" evidence="1">
    <location>
        <position position="190"/>
    </location>
</feature>
<dbReference type="InterPro" id="IPR036412">
    <property type="entry name" value="HAD-like_sf"/>
</dbReference>
<protein>
    <submittedName>
        <fullName evidence="1">Uncharacterized protein</fullName>
    </submittedName>
</protein>
<dbReference type="InterPro" id="IPR023214">
    <property type="entry name" value="HAD_sf"/>
</dbReference>
<reference evidence="1 2" key="1">
    <citation type="submission" date="2019-12" db="EMBL/GenBank/DDBJ databases">
        <authorList>
            <person name="Alioto T."/>
            <person name="Alioto T."/>
            <person name="Gomez Garrido J."/>
        </authorList>
    </citation>
    <scope>NUCLEOTIDE SEQUENCE [LARGE SCALE GENOMIC DNA]</scope>
</reference>
<comment type="caution">
    <text evidence="1">The sequence shown here is derived from an EMBL/GenBank/DDBJ whole genome shotgun (WGS) entry which is preliminary data.</text>
</comment>
<name>A0A8S0UPC5_OLEEU</name>
<accession>A0A8S0UPC5</accession>
<evidence type="ECO:0000313" key="2">
    <source>
        <dbReference type="Proteomes" id="UP000594638"/>
    </source>
</evidence>
<organism evidence="1 2">
    <name type="scientific">Olea europaea subsp. europaea</name>
    <dbReference type="NCBI Taxonomy" id="158383"/>
    <lineage>
        <taxon>Eukaryota</taxon>
        <taxon>Viridiplantae</taxon>
        <taxon>Streptophyta</taxon>
        <taxon>Embryophyta</taxon>
        <taxon>Tracheophyta</taxon>
        <taxon>Spermatophyta</taxon>
        <taxon>Magnoliopsida</taxon>
        <taxon>eudicotyledons</taxon>
        <taxon>Gunneridae</taxon>
        <taxon>Pentapetalae</taxon>
        <taxon>asterids</taxon>
        <taxon>lamiids</taxon>
        <taxon>Lamiales</taxon>
        <taxon>Oleaceae</taxon>
        <taxon>Oleeae</taxon>
        <taxon>Olea</taxon>
    </lineage>
</organism>
<dbReference type="Gene3D" id="3.40.50.1000">
    <property type="entry name" value="HAD superfamily/HAD-like"/>
    <property type="match status" value="1"/>
</dbReference>
<dbReference type="Gramene" id="OE9A098965T1">
    <property type="protein sequence ID" value="OE9A098965C1"/>
    <property type="gene ID" value="OE9A098965"/>
</dbReference>
<proteinExistence type="predicted"/>
<dbReference type="EMBL" id="CACTIH010009034">
    <property type="protein sequence ID" value="CAA3020105.1"/>
    <property type="molecule type" value="Genomic_DNA"/>
</dbReference>